<proteinExistence type="predicted"/>
<organism evidence="2 3">
    <name type="scientific">Nitzschia inconspicua</name>
    <dbReference type="NCBI Taxonomy" id="303405"/>
    <lineage>
        <taxon>Eukaryota</taxon>
        <taxon>Sar</taxon>
        <taxon>Stramenopiles</taxon>
        <taxon>Ochrophyta</taxon>
        <taxon>Bacillariophyta</taxon>
        <taxon>Bacillariophyceae</taxon>
        <taxon>Bacillariophycidae</taxon>
        <taxon>Bacillariales</taxon>
        <taxon>Bacillariaceae</taxon>
        <taxon>Nitzschia</taxon>
    </lineage>
</organism>
<keyword evidence="3" id="KW-1185">Reference proteome</keyword>
<reference evidence="2" key="1">
    <citation type="journal article" date="2021" name="Sci. Rep.">
        <title>Diploid genomic architecture of Nitzschia inconspicua, an elite biomass production diatom.</title>
        <authorList>
            <person name="Oliver A."/>
            <person name="Podell S."/>
            <person name="Pinowska A."/>
            <person name="Traller J.C."/>
            <person name="Smith S.R."/>
            <person name="McClure R."/>
            <person name="Beliaev A."/>
            <person name="Bohutskyi P."/>
            <person name="Hill E.A."/>
            <person name="Rabines A."/>
            <person name="Zheng H."/>
            <person name="Allen L.Z."/>
            <person name="Kuo A."/>
            <person name="Grigoriev I.V."/>
            <person name="Allen A.E."/>
            <person name="Hazlebeck D."/>
            <person name="Allen E.E."/>
        </authorList>
    </citation>
    <scope>NUCLEOTIDE SEQUENCE</scope>
    <source>
        <strain evidence="2">Hildebrandi</strain>
    </source>
</reference>
<gene>
    <name evidence="2" type="ORF">IV203_019266</name>
</gene>
<dbReference type="Proteomes" id="UP000693970">
    <property type="component" value="Unassembled WGS sequence"/>
</dbReference>
<name>A0A9K3M219_9STRA</name>
<evidence type="ECO:0000313" key="3">
    <source>
        <dbReference type="Proteomes" id="UP000693970"/>
    </source>
</evidence>
<feature type="region of interest" description="Disordered" evidence="1">
    <location>
        <begin position="104"/>
        <end position="131"/>
    </location>
</feature>
<accession>A0A9K3M219</accession>
<protein>
    <submittedName>
        <fullName evidence="2">Uncharacterized protein</fullName>
    </submittedName>
</protein>
<feature type="compositionally biased region" description="Basic residues" evidence="1">
    <location>
        <begin position="114"/>
        <end position="130"/>
    </location>
</feature>
<evidence type="ECO:0000256" key="1">
    <source>
        <dbReference type="SAM" id="MobiDB-lite"/>
    </source>
</evidence>
<feature type="region of interest" description="Disordered" evidence="1">
    <location>
        <begin position="240"/>
        <end position="266"/>
    </location>
</feature>
<reference evidence="2" key="2">
    <citation type="submission" date="2021-04" db="EMBL/GenBank/DDBJ databases">
        <authorList>
            <person name="Podell S."/>
        </authorList>
    </citation>
    <scope>NUCLEOTIDE SEQUENCE</scope>
    <source>
        <strain evidence="2">Hildebrandi</strain>
    </source>
</reference>
<feature type="region of interest" description="Disordered" evidence="1">
    <location>
        <begin position="66"/>
        <end position="85"/>
    </location>
</feature>
<feature type="region of interest" description="Disordered" evidence="1">
    <location>
        <begin position="369"/>
        <end position="393"/>
    </location>
</feature>
<dbReference type="AlphaFoldDB" id="A0A9K3M219"/>
<dbReference type="EMBL" id="JAGRRH010000004">
    <property type="protein sequence ID" value="KAG7370696.1"/>
    <property type="molecule type" value="Genomic_DNA"/>
</dbReference>
<sequence>MPIRFSNVEVIELPIIAGPNHPSQRFLAVDLDDEKDRASADDDPALDSACITLGWKPKSRTSIDFETFEQGRGSPTSRAKNGKLQRLSRAVKKRILRQNGVATSDIDSEDERISRRKQKKKNNNKKKSKMRIPGTKAVIKTFRSSQDRFSAQPLGDSDLAIPRRSSDGLTSEITDSMPKLPQRCPISPTLTKEEEMIPESLFPKDEKLDEGPLRGDPAKPLTARPNAACNIQHFTLMSPNTSAPQNLKPEHSSLEQPKPKTKRTVKRKIKGAMVTLAKQPAILAKQPVRLAKSTRKRFMKKNITPSLEQVQQSNETSLQHHVLPTLPPLYVPGESSEDDDDLLLGADESSNCKEILYKPKSKRELLKKHNREGADDGPTPPSIENPKQRTRRSSMEHVATAISILSKQPVKLAKSTRRRLKKRRKAREEKLEAMHESQRSMHCDGSVSSDGSLECYAVISTRFLPTLDDIFAASNQILEDVDPLVEAGHFPLTVDGTRDRFAAIFAPPAVVASDKKSRRSSLGYVANAIGSMAYQPVRAPVKFAKKTHKRLRKKRKHKKEAKTHDLVGDSELLNGESTSTETCHELFCLEDKIEFVDGGPLGSSRNSTLEEDPWGNHRNQALPQTTVAISSVTRRTHPSIAYVVPFSGQVTPIVSTAGQVAIQ</sequence>
<comment type="caution">
    <text evidence="2">The sequence shown here is derived from an EMBL/GenBank/DDBJ whole genome shotgun (WGS) entry which is preliminary data.</text>
</comment>
<feature type="region of interest" description="Disordered" evidence="1">
    <location>
        <begin position="149"/>
        <end position="184"/>
    </location>
</feature>
<evidence type="ECO:0000313" key="2">
    <source>
        <dbReference type="EMBL" id="KAG7370696.1"/>
    </source>
</evidence>